<evidence type="ECO:0000313" key="2">
    <source>
        <dbReference type="Proteomes" id="UP001519887"/>
    </source>
</evidence>
<protein>
    <submittedName>
        <fullName evidence="1">Uncharacterized protein</fullName>
    </submittedName>
</protein>
<dbReference type="EMBL" id="JAHZIK010003261">
    <property type="protein sequence ID" value="MBW7461775.1"/>
    <property type="molecule type" value="Genomic_DNA"/>
</dbReference>
<keyword evidence="2" id="KW-1185">Reference proteome</keyword>
<name>A0ABS7CLH2_9BACL</name>
<sequence>MDREEGAVGWASRESAAEPPVYPAYAVPRGIIFDGFTERRLETSEGTVILSFPILSRSKIEEIAAKVTMNRIAYLAGLRTGEI</sequence>
<accession>A0ABS7CLH2</accession>
<comment type="caution">
    <text evidence="1">The sequence shown here is derived from an EMBL/GenBank/DDBJ whole genome shotgun (WGS) entry which is preliminary data.</text>
</comment>
<evidence type="ECO:0000313" key="1">
    <source>
        <dbReference type="EMBL" id="MBW7461775.1"/>
    </source>
</evidence>
<proteinExistence type="predicted"/>
<feature type="non-terminal residue" evidence="1">
    <location>
        <position position="83"/>
    </location>
</feature>
<gene>
    <name evidence="1" type="ORF">K0U00_47770</name>
</gene>
<organism evidence="1 2">
    <name type="scientific">Paenibacillus sepulcri</name>
    <dbReference type="NCBI Taxonomy" id="359917"/>
    <lineage>
        <taxon>Bacteria</taxon>
        <taxon>Bacillati</taxon>
        <taxon>Bacillota</taxon>
        <taxon>Bacilli</taxon>
        <taxon>Bacillales</taxon>
        <taxon>Paenibacillaceae</taxon>
        <taxon>Paenibacillus</taxon>
    </lineage>
</organism>
<reference evidence="1 2" key="1">
    <citation type="submission" date="2021-07" db="EMBL/GenBank/DDBJ databases">
        <title>Paenibacillus radiodurans sp. nov., isolated from the southeastern edge of Tengger Desert.</title>
        <authorList>
            <person name="Zhang G."/>
        </authorList>
    </citation>
    <scope>NUCLEOTIDE SEQUENCE [LARGE SCALE GENOMIC DNA]</scope>
    <source>
        <strain evidence="1 2">CCM 7311</strain>
    </source>
</reference>
<dbReference type="Proteomes" id="UP001519887">
    <property type="component" value="Unassembled WGS sequence"/>
</dbReference>